<dbReference type="AlphaFoldDB" id="A0A6G9QMT9"/>
<keyword evidence="3" id="KW-1185">Reference proteome</keyword>
<sequence length="180" mass="20755">MNMKYLLIAGALMSHIVMAEEAEIANPVTENGVVKIEWQDPKSYRDLKTSNEIQSRFENRFFETITKNLNKEAEKTLKPNQKLIMQVSDVDLAGDMRPTFGATMGDLRVVKDLYPPRMTFTYQILEGEQVVIAGDEKLMDMNFMSNIRRINERPFDAETNMLKHWLKKTVEPQLLAPVSQ</sequence>
<feature type="chain" id="PRO_5026239688" evidence="1">
    <location>
        <begin position="20"/>
        <end position="180"/>
    </location>
</feature>
<reference evidence="2 3" key="1">
    <citation type="submission" date="2020-03" db="EMBL/GenBank/DDBJ databases">
        <title>Complete genome sequence of Shewanella sp.</title>
        <authorList>
            <person name="Kim Y.-S."/>
            <person name="Kim S.-J."/>
            <person name="Jung H.-K."/>
            <person name="Kim K.-H."/>
        </authorList>
    </citation>
    <scope>NUCLEOTIDE SEQUENCE [LARGE SCALE GENOMIC DNA]</scope>
    <source>
        <strain evidence="2 3">PN3F2</strain>
    </source>
</reference>
<dbReference type="Pfam" id="PF11454">
    <property type="entry name" value="DUF3016"/>
    <property type="match status" value="1"/>
</dbReference>
<feature type="signal peptide" evidence="1">
    <location>
        <begin position="1"/>
        <end position="19"/>
    </location>
</feature>
<evidence type="ECO:0000256" key="1">
    <source>
        <dbReference type="SAM" id="SignalP"/>
    </source>
</evidence>
<protein>
    <submittedName>
        <fullName evidence="2">DUF3016 domain-containing protein</fullName>
    </submittedName>
</protein>
<evidence type="ECO:0000313" key="3">
    <source>
        <dbReference type="Proteomes" id="UP000502608"/>
    </source>
</evidence>
<evidence type="ECO:0000313" key="2">
    <source>
        <dbReference type="EMBL" id="QIR15718.1"/>
    </source>
</evidence>
<dbReference type="EMBL" id="CP050313">
    <property type="protein sequence ID" value="QIR15718.1"/>
    <property type="molecule type" value="Genomic_DNA"/>
</dbReference>
<dbReference type="InterPro" id="IPR021557">
    <property type="entry name" value="DUF3016"/>
</dbReference>
<proteinExistence type="predicted"/>
<dbReference type="RefSeq" id="WP_167679574.1">
    <property type="nucleotide sequence ID" value="NZ_CP050313.1"/>
</dbReference>
<gene>
    <name evidence="2" type="ORF">HBH39_15520</name>
</gene>
<accession>A0A6G9QMT9</accession>
<organism evidence="2 3">
    <name type="scientific">Shewanella aestuarii</name>
    <dbReference type="NCBI Taxonomy" id="1028752"/>
    <lineage>
        <taxon>Bacteria</taxon>
        <taxon>Pseudomonadati</taxon>
        <taxon>Pseudomonadota</taxon>
        <taxon>Gammaproteobacteria</taxon>
        <taxon>Alteromonadales</taxon>
        <taxon>Shewanellaceae</taxon>
        <taxon>Shewanella</taxon>
    </lineage>
</organism>
<dbReference type="Proteomes" id="UP000502608">
    <property type="component" value="Chromosome"/>
</dbReference>
<keyword evidence="1" id="KW-0732">Signal</keyword>
<name>A0A6G9QMT9_9GAMM</name>
<dbReference type="KEGG" id="saes:HBH39_15520"/>